<organism evidence="2 3">
    <name type="scientific">Nocardioides lianchengensis</name>
    <dbReference type="NCBI Taxonomy" id="1045774"/>
    <lineage>
        <taxon>Bacteria</taxon>
        <taxon>Bacillati</taxon>
        <taxon>Actinomycetota</taxon>
        <taxon>Actinomycetes</taxon>
        <taxon>Propionibacteriales</taxon>
        <taxon>Nocardioidaceae</taxon>
        <taxon>Nocardioides</taxon>
    </lineage>
</organism>
<keyword evidence="3" id="KW-1185">Reference proteome</keyword>
<protein>
    <recommendedName>
        <fullName evidence="1">PKD domain-containing protein</fullName>
    </recommendedName>
</protein>
<accession>A0A1G6ZGL6</accession>
<reference evidence="2 3" key="1">
    <citation type="submission" date="2016-10" db="EMBL/GenBank/DDBJ databases">
        <authorList>
            <person name="de Groot N.N."/>
        </authorList>
    </citation>
    <scope>NUCLEOTIDE SEQUENCE [LARGE SCALE GENOMIC DNA]</scope>
    <source>
        <strain evidence="2 3">CGMCC 4.6858</strain>
    </source>
</reference>
<evidence type="ECO:0000313" key="2">
    <source>
        <dbReference type="EMBL" id="SDE01834.1"/>
    </source>
</evidence>
<dbReference type="AlphaFoldDB" id="A0A1G6ZGL6"/>
<sequence length="174" mass="18613">MTQQWYQTVTGESLYSASVCPDNPAEPAQITNAMVARAFKRIPLPASTLVVQPPGGETLVNFATNFYTEAAPFERSVTLVGQRVDLRIRPSGFGWSFGDGTVTRTTTPGAAYPALDVTHEYARAGRVGPRVDTTYSADFRVNGGPWEPVVGTVTMTGAPVALQVRTASPTLVGY</sequence>
<dbReference type="PROSITE" id="PS50093">
    <property type="entry name" value="PKD"/>
    <property type="match status" value="1"/>
</dbReference>
<dbReference type="STRING" id="1045774.SAMN05421872_113144"/>
<dbReference type="EMBL" id="FMZM01000013">
    <property type="protein sequence ID" value="SDE01834.1"/>
    <property type="molecule type" value="Genomic_DNA"/>
</dbReference>
<name>A0A1G6ZGL6_9ACTN</name>
<dbReference type="Proteomes" id="UP000199034">
    <property type="component" value="Unassembled WGS sequence"/>
</dbReference>
<gene>
    <name evidence="2" type="ORF">SAMN05421872_113144</name>
</gene>
<feature type="domain" description="PKD" evidence="1">
    <location>
        <begin position="90"/>
        <end position="125"/>
    </location>
</feature>
<evidence type="ECO:0000313" key="3">
    <source>
        <dbReference type="Proteomes" id="UP000199034"/>
    </source>
</evidence>
<proteinExistence type="predicted"/>
<dbReference type="InterPro" id="IPR000601">
    <property type="entry name" value="PKD_dom"/>
</dbReference>
<evidence type="ECO:0000259" key="1">
    <source>
        <dbReference type="PROSITE" id="PS50093"/>
    </source>
</evidence>